<dbReference type="PANTHER" id="PTHR32026:SF10">
    <property type="entry name" value="METHYLTRANSFERASE-LIKE PROTEIN 24-RELATED"/>
    <property type="match status" value="1"/>
</dbReference>
<dbReference type="EMBL" id="JACCCU010000001">
    <property type="protein sequence ID" value="NYF88500.1"/>
    <property type="molecule type" value="Genomic_DNA"/>
</dbReference>
<name>A0A852V9Y4_9BACT</name>
<organism evidence="2 3">
    <name type="scientific">Tunturiibacter lichenicola</name>
    <dbReference type="NCBI Taxonomy" id="2051959"/>
    <lineage>
        <taxon>Bacteria</taxon>
        <taxon>Pseudomonadati</taxon>
        <taxon>Acidobacteriota</taxon>
        <taxon>Terriglobia</taxon>
        <taxon>Terriglobales</taxon>
        <taxon>Acidobacteriaceae</taxon>
        <taxon>Tunturiibacter</taxon>
    </lineage>
</organism>
<dbReference type="PANTHER" id="PTHR32026">
    <property type="entry name" value="METHYLTRANSFERASE-LIKE PROTEIN 24"/>
    <property type="match status" value="1"/>
</dbReference>
<dbReference type="GO" id="GO:0008168">
    <property type="term" value="F:methyltransferase activity"/>
    <property type="evidence" value="ECO:0007669"/>
    <property type="project" value="UniProtKB-KW"/>
</dbReference>
<protein>
    <submittedName>
        <fullName evidence="2">FkbM family methyltransferase</fullName>
    </submittedName>
</protein>
<dbReference type="AlphaFoldDB" id="A0A852V9Y4"/>
<reference evidence="2 3" key="1">
    <citation type="submission" date="2020-07" db="EMBL/GenBank/DDBJ databases">
        <title>Genomic Encyclopedia of Type Strains, Phase IV (KMG-V): Genome sequencing to study the core and pangenomes of soil and plant-associated prokaryotes.</title>
        <authorList>
            <person name="Whitman W."/>
        </authorList>
    </citation>
    <scope>NUCLEOTIDE SEQUENCE [LARGE SCALE GENOMIC DNA]</scope>
    <source>
        <strain evidence="2 3">M8UP22</strain>
    </source>
</reference>
<gene>
    <name evidence="2" type="ORF">HDF08_000567</name>
</gene>
<accession>A0A852V9Y4</accession>
<dbReference type="Gene3D" id="3.40.50.150">
    <property type="entry name" value="Vaccinia Virus protein VP39"/>
    <property type="match status" value="1"/>
</dbReference>
<dbReference type="Pfam" id="PF05050">
    <property type="entry name" value="Methyltransf_21"/>
    <property type="match status" value="1"/>
</dbReference>
<proteinExistence type="predicted"/>
<evidence type="ECO:0000313" key="3">
    <source>
        <dbReference type="Proteomes" id="UP000564385"/>
    </source>
</evidence>
<dbReference type="InterPro" id="IPR006342">
    <property type="entry name" value="FkbM_mtfrase"/>
</dbReference>
<feature type="domain" description="Methyltransferase FkbM" evidence="1">
    <location>
        <begin position="92"/>
        <end position="203"/>
    </location>
</feature>
<evidence type="ECO:0000259" key="1">
    <source>
        <dbReference type="Pfam" id="PF05050"/>
    </source>
</evidence>
<dbReference type="InterPro" id="IPR029063">
    <property type="entry name" value="SAM-dependent_MTases_sf"/>
</dbReference>
<sequence>MTLVEKLRNKARATADGLFCSSSPDVRPVGDIDSGGWYINVSEPLRVIYCAGVGLDMSFEVALAKMAAEPVLVFDPSPTGIATVEKSDITNIKFFPIGLAAHSGSIEFSLPKDAAEGSYSVVQEGVETIRFDCYDLGTIMSTNDDSYIDLLKMDIEGFEFDIVHQILDQRIPIRQLCVEFHSWLRPGQTYKTIVRLHRAGYRLIHKKRGDYTFLLDRSRYAELQRSYTQQPA</sequence>
<comment type="caution">
    <text evidence="2">The sequence shown here is derived from an EMBL/GenBank/DDBJ whole genome shotgun (WGS) entry which is preliminary data.</text>
</comment>
<keyword evidence="2" id="KW-0808">Transferase</keyword>
<dbReference type="Proteomes" id="UP000564385">
    <property type="component" value="Unassembled WGS sequence"/>
</dbReference>
<dbReference type="InterPro" id="IPR026913">
    <property type="entry name" value="METTL24"/>
</dbReference>
<keyword evidence="2" id="KW-0489">Methyltransferase</keyword>
<dbReference type="GO" id="GO:0032259">
    <property type="term" value="P:methylation"/>
    <property type="evidence" value="ECO:0007669"/>
    <property type="project" value="UniProtKB-KW"/>
</dbReference>
<evidence type="ECO:0000313" key="2">
    <source>
        <dbReference type="EMBL" id="NYF88500.1"/>
    </source>
</evidence>
<dbReference type="SUPFAM" id="SSF53335">
    <property type="entry name" value="S-adenosyl-L-methionine-dependent methyltransferases"/>
    <property type="match status" value="1"/>
</dbReference>